<gene>
    <name evidence="1" type="ORF">EQG53_00160</name>
</gene>
<dbReference type="InterPro" id="IPR009560">
    <property type="entry name" value="DUF1176"/>
</dbReference>
<dbReference type="EMBL" id="CP035093">
    <property type="protein sequence ID" value="QAT12885.1"/>
    <property type="molecule type" value="Genomic_DNA"/>
</dbReference>
<dbReference type="Proteomes" id="UP000287388">
    <property type="component" value="Chromosome"/>
</dbReference>
<accession>A0A410NSR8</accession>
<organism evidence="1 2">
    <name type="scientific">Brevundimonas diminuta</name>
    <name type="common">Pseudomonas diminuta</name>
    <dbReference type="NCBI Taxonomy" id="293"/>
    <lineage>
        <taxon>Bacteria</taxon>
        <taxon>Pseudomonadati</taxon>
        <taxon>Pseudomonadota</taxon>
        <taxon>Alphaproteobacteria</taxon>
        <taxon>Caulobacterales</taxon>
        <taxon>Caulobacteraceae</taxon>
        <taxon>Brevundimonas</taxon>
    </lineage>
</organism>
<evidence type="ECO:0000313" key="2">
    <source>
        <dbReference type="Proteomes" id="UP000287388"/>
    </source>
</evidence>
<dbReference type="Pfam" id="PF06674">
    <property type="entry name" value="DUF1176"/>
    <property type="match status" value="1"/>
</dbReference>
<protein>
    <submittedName>
        <fullName evidence="1">DUF1176 domain-containing protein</fullName>
    </submittedName>
</protein>
<sequence>MAARLFHGYAWRRQSIKCMERLMTLRRLRFAASVALLPLALAACKEREAAATPETPAAPAPAEAAAAPAVQTAAANPPSVTREFRDWTATCDNTNHCVAFGPGENEMGFVLVSLAPGPEARPVVHMGGWGLEDGEGSVYAEIDGRRHAGQNAKMDEEGDVIAFNTPSAQLMNGLGNGSFMALRRGDKQIKVSLGGAAAAFLWIDERQGRLGTTTALIRRGDRPASSVPAAPAAPRVTVAAAVSQNGLAQDDLSPALLAHPKVKECLATSRKGERFEPDVEVARLASDKLLWSVPCGEGAYNFTQVYFITPADGTAPQLVVFPTATSSHDELVNSRYDPKTRTLFAFGRGRGIGDCGRMGTWAWTGERFALLDEKNMPSCTAIPQDLWPTTWRAIEG</sequence>
<dbReference type="KEGG" id="bdm:EQG53_00160"/>
<evidence type="ECO:0000313" key="1">
    <source>
        <dbReference type="EMBL" id="QAT12885.1"/>
    </source>
</evidence>
<proteinExistence type="predicted"/>
<reference evidence="1 2" key="1">
    <citation type="submission" date="2019-01" db="EMBL/GenBank/DDBJ databases">
        <title>Brevundimonas diminuta Genome sequencing and assembly.</title>
        <authorList>
            <person name="Chen H."/>
        </authorList>
    </citation>
    <scope>NUCLEOTIDE SEQUENCE [LARGE SCALE GENOMIC DNA]</scope>
    <source>
        <strain evidence="2">ATCC(B) 19146</strain>
    </source>
</reference>
<name>A0A410NSR8_BREDI</name>
<dbReference type="AlphaFoldDB" id="A0A410NSR8"/>